<evidence type="ECO:0000313" key="2">
    <source>
        <dbReference type="Proteomes" id="UP000035740"/>
    </source>
</evidence>
<organism evidence="1 2">
    <name type="scientific">Beta vulgaris subsp. vulgaris</name>
    <name type="common">Beet</name>
    <dbReference type="NCBI Taxonomy" id="3555"/>
    <lineage>
        <taxon>Eukaryota</taxon>
        <taxon>Viridiplantae</taxon>
        <taxon>Streptophyta</taxon>
        <taxon>Embryophyta</taxon>
        <taxon>Tracheophyta</taxon>
        <taxon>Spermatophyta</taxon>
        <taxon>Magnoliopsida</taxon>
        <taxon>eudicotyledons</taxon>
        <taxon>Gunneridae</taxon>
        <taxon>Pentapetalae</taxon>
        <taxon>Caryophyllales</taxon>
        <taxon>Chenopodiaceae</taxon>
        <taxon>Betoideae</taxon>
        <taxon>Beta</taxon>
    </lineage>
</organism>
<protein>
    <submittedName>
        <fullName evidence="1">Uncharacterized protein</fullName>
    </submittedName>
</protein>
<proteinExistence type="predicted"/>
<feature type="non-terminal residue" evidence="1">
    <location>
        <position position="36"/>
    </location>
</feature>
<accession>A0A0J8BHV2</accession>
<name>A0A0J8BHV2_BETVV</name>
<dbReference type="AlphaFoldDB" id="A0A0J8BHV2"/>
<keyword evidence="2" id="KW-1185">Reference proteome</keyword>
<evidence type="ECO:0000313" key="1">
    <source>
        <dbReference type="EMBL" id="KMS65295.1"/>
    </source>
</evidence>
<reference evidence="1 2" key="1">
    <citation type="journal article" date="2014" name="Nature">
        <title>The genome of the recently domesticated crop plant sugar beet (Beta vulgaris).</title>
        <authorList>
            <person name="Dohm J.C."/>
            <person name="Minoche A.E."/>
            <person name="Holtgrawe D."/>
            <person name="Capella-Gutierrez S."/>
            <person name="Zakrzewski F."/>
            <person name="Tafer H."/>
            <person name="Rupp O."/>
            <person name="Sorensen T.R."/>
            <person name="Stracke R."/>
            <person name="Reinhardt R."/>
            <person name="Goesmann A."/>
            <person name="Kraft T."/>
            <person name="Schulz B."/>
            <person name="Stadler P.F."/>
            <person name="Schmidt T."/>
            <person name="Gabaldon T."/>
            <person name="Lehrach H."/>
            <person name="Weisshaar B."/>
            <person name="Himmelbauer H."/>
        </authorList>
    </citation>
    <scope>NUCLEOTIDE SEQUENCE [LARGE SCALE GENOMIC DNA]</scope>
    <source>
        <tissue evidence="1">Taproot</tissue>
    </source>
</reference>
<dbReference type="Proteomes" id="UP000035740">
    <property type="component" value="Unassembled WGS sequence"/>
</dbReference>
<sequence length="36" mass="4137">MHAFPDVISQLSHQCRTADRKSYLQNGFVIFSVDQP</sequence>
<gene>
    <name evidence="1" type="ORF">BVRB_037430</name>
</gene>
<dbReference type="EMBL" id="KQ111239">
    <property type="protein sequence ID" value="KMS65295.1"/>
    <property type="molecule type" value="Genomic_DNA"/>
</dbReference>
<dbReference type="Gramene" id="KMS65295">
    <property type="protein sequence ID" value="KMS65295"/>
    <property type="gene ID" value="BVRB_037430"/>
</dbReference>